<keyword evidence="1" id="KW-0378">Hydrolase</keyword>
<feature type="domain" description="Sialate O-acetylesterase" evidence="2">
    <location>
        <begin position="122"/>
        <end position="360"/>
    </location>
</feature>
<evidence type="ECO:0000259" key="2">
    <source>
        <dbReference type="Pfam" id="PF03629"/>
    </source>
</evidence>
<reference evidence="3" key="1">
    <citation type="submission" date="2018-05" db="EMBL/GenBank/DDBJ databases">
        <authorList>
            <person name="Lanie J.A."/>
            <person name="Ng W.-L."/>
            <person name="Kazmierczak K.M."/>
            <person name="Andrzejewski T.M."/>
            <person name="Davidsen T.M."/>
            <person name="Wayne K.J."/>
            <person name="Tettelin H."/>
            <person name="Glass J.I."/>
            <person name="Rusch D."/>
            <person name="Podicherti R."/>
            <person name="Tsui H.-C.T."/>
            <person name="Winkler M.E."/>
        </authorList>
    </citation>
    <scope>NUCLEOTIDE SEQUENCE</scope>
</reference>
<evidence type="ECO:0000256" key="1">
    <source>
        <dbReference type="ARBA" id="ARBA00022801"/>
    </source>
</evidence>
<dbReference type="EMBL" id="UINC01027521">
    <property type="protein sequence ID" value="SVB06897.1"/>
    <property type="molecule type" value="Genomic_DNA"/>
</dbReference>
<organism evidence="3">
    <name type="scientific">marine metagenome</name>
    <dbReference type="NCBI Taxonomy" id="408172"/>
    <lineage>
        <taxon>unclassified sequences</taxon>
        <taxon>metagenomes</taxon>
        <taxon>ecological metagenomes</taxon>
    </lineage>
</organism>
<dbReference type="SUPFAM" id="SSF52266">
    <property type="entry name" value="SGNH hydrolase"/>
    <property type="match status" value="1"/>
</dbReference>
<dbReference type="InterPro" id="IPR005181">
    <property type="entry name" value="SASA"/>
</dbReference>
<dbReference type="AlphaFoldDB" id="A0A382B0Z8"/>
<dbReference type="GO" id="GO:0016787">
    <property type="term" value="F:hydrolase activity"/>
    <property type="evidence" value="ECO:0007669"/>
    <property type="project" value="UniProtKB-KW"/>
</dbReference>
<sequence>MKFKIILPIFFLFIISFSYAQDLNFEKSPENYQLYPRDKNNKASVVFSGITTEKNELNELELKVYKDEALYESKFIKIENKKFEFSYIINAGLFEYRFELYDDKKNEKKLLFSADNIVCGDAYIITGQSNSHASSNKSIYSSPFIRSFGVKTGYEKYSDEDKKIRWGLATGNCKNCKGEAWEKGYDGGWFVKISHGVGVWGMELAKLLVEKYQIPVSIINGGSGSSTIEENMLYPEKISLETSFGRLAYRVDQAGLKNSIKAIFYHQGESDTYKERALSYANNFDILNKDWKRVYKGLEKIYLFQIHPGCGDAFQSEIREIQTQISKKYDHVKIMSTTAVTGHDGCHFSFEGYKELANRILPLVSRDLFEEKQVSIITPPQLLKAYYSGKKEITLSFDQPVQIEKFYELNGTKHLMKDQFFFSLNKNRPYISGVVNSVESKDEQIIIKLKSDQKYFAVTWLPNKEYIGTKDIYNGPWIKGLNNKIGALSFDNRKIY</sequence>
<dbReference type="Pfam" id="PF03629">
    <property type="entry name" value="SASA"/>
    <property type="match status" value="1"/>
</dbReference>
<protein>
    <recommendedName>
        <fullName evidence="2">Sialate O-acetylesterase domain-containing protein</fullName>
    </recommendedName>
</protein>
<evidence type="ECO:0000313" key="3">
    <source>
        <dbReference type="EMBL" id="SVB06897.1"/>
    </source>
</evidence>
<dbReference type="InterPro" id="IPR036514">
    <property type="entry name" value="SGNH_hydro_sf"/>
</dbReference>
<dbReference type="Gene3D" id="3.40.50.1110">
    <property type="entry name" value="SGNH hydrolase"/>
    <property type="match status" value="1"/>
</dbReference>
<gene>
    <name evidence="3" type="ORF">METZ01_LOCUS159751</name>
</gene>
<proteinExistence type="predicted"/>
<accession>A0A382B0Z8</accession>
<name>A0A382B0Z8_9ZZZZ</name>